<keyword evidence="1" id="KW-0175">Coiled coil</keyword>
<dbReference type="HOGENOM" id="CLU_004050_1_0_1"/>
<dbReference type="OrthoDB" id="2122982at2759"/>
<feature type="compositionally biased region" description="Low complexity" evidence="2">
    <location>
        <begin position="415"/>
        <end position="429"/>
    </location>
</feature>
<comment type="caution">
    <text evidence="3">The sequence shown here is derived from an EMBL/GenBank/DDBJ whole genome shotgun (WGS) entry which is preliminary data.</text>
</comment>
<feature type="compositionally biased region" description="Pro residues" evidence="2">
    <location>
        <begin position="394"/>
        <end position="414"/>
    </location>
</feature>
<proteinExistence type="predicted"/>
<dbReference type="KEGG" id="mrr:Moror_555"/>
<accession>V2XZF5</accession>
<feature type="coiled-coil region" evidence="1">
    <location>
        <begin position="514"/>
        <end position="541"/>
    </location>
</feature>
<feature type="region of interest" description="Disordered" evidence="2">
    <location>
        <begin position="1355"/>
        <end position="1390"/>
    </location>
</feature>
<sequence>MSNNSTATPAAKLSGGKSKASNSSKIRWFGVQIITDAVNRIKEVTTKPEQATSNRKDDQVNEIRSKIGGFADTSEVLIKVLDEVKDLHPCIELVVIAFKAVVGLALKRQENDDRVMVLMLKMQDMMTVLLHLRSIPQAKEVDYNDQPHTVEKMIASLCDQIEKHIKGCGNLCDAYSKEGRIFKIIKSPFYEIRLAEFGDTFSDHQRELEFRLNLFITKEIRTANEGISQMQESLHSVHDKLDMLLVFQLLQPRPEKDVWQFVKAKGGLAKVMEDDQLAAQLVQVMNGDLVPQTQTSASGGNRAPQPSAAGAPVGRESRGGYQSSPGDGYANPRARTGFHYSPMHVPAMPLPGSSVAGAPMGQESQRGSQRPPDDNYANPLAYTGSHYSPMHVPAMPPPATSASPYPPTWQPPAASPHMPAPSTWSSSSPSYPPPPVTTSYTPQGVFPAQVPAYAPMSGWGGVSDVYSSAASQLTTHNGPGVDPSSTTSKDMQNQVTLLRKDMEEDPDQGVQANQDVYLRKLNAQEQKFRELSEQQKKYFERLEQVVVQQGDRSVEEANKGPHDRIYDKELRKVWQDMRWPLLVKTRHFVHTLHDYFVAQHQDMHNIDLYLKQLPAPGSAAATGTTLVTLVKEAASRQIEDKWALESLTLTNLQPICEAFDTDASGFTGASYIGSLIGHPVATSQFGIIPKKYLVFCKIYTDYYRHKSYHSTVLSSTHPCEDPPKGELNRRVSSYTQKEEERMNVILNALHYQIDSLDTVELVTSRYHIERDFFPLIYLLLRRHLALVRLACDVVLDPKEMTISSQSLECLFDAVLSRIDSLRMLFSQGKSNPRTELSKFSFGMYYGIYRNHNPKYELTAKMKDVDDKITPAPTDWLIAGVPEVEPEPVTDTLDFESYIGNGMNGCWNGNFVDADGKEVLRSVQFCVSNWNEDIGSFEGTGMYPKGIILIRGSYDSTTNTMEATFSISEIGKSGEDFDIHIASKLKSRDKRYTTISAKWGYSEDRLTGRVSFSRWIHLLRESLDKKYPPTDYHRPGDVVDWHWRFALTAVRHYVRLTGAGFDQGFLRQRFKQIRRAVVLFKQQLFVGPLSSRGIGEMVRIQPIGQPFTTMRPAVTVKRPFLGIGFYTYSDSDSRNHFVQIAVSKSLMVHSMGLNGLIDKALKLEWIAYASFTSTQHSTRDFLFHTPSSAGIGSVPSLGSHSQTTRPIFYPPSAVQSRSAERAYDEFSEEEGDSAGGEGAEGMNAIPEPHNEGITLSCICCGTRLPNKSGDAIWACLACSIVDAKEIICVCAQCELMNRRGSASHSTHRHDHPVVQVRPWYNLFPPSGTWQYTPHPNPVQPHYPGYVPTSASRYDHPHHEFTPVIPTSPHLDTPGSDPVQPVNHRTPLMPSH</sequence>
<protein>
    <submittedName>
        <fullName evidence="3">Uncharacterized protein</fullName>
    </submittedName>
</protein>
<feature type="region of interest" description="Disordered" evidence="2">
    <location>
        <begin position="471"/>
        <end position="491"/>
    </location>
</feature>
<gene>
    <name evidence="3" type="ORF">Moror_555</name>
</gene>
<organism evidence="3 4">
    <name type="scientific">Moniliophthora roreri (strain MCA 2997)</name>
    <name type="common">Cocoa frosty pod rot fungus</name>
    <name type="synonym">Crinipellis roreri</name>
    <dbReference type="NCBI Taxonomy" id="1381753"/>
    <lineage>
        <taxon>Eukaryota</taxon>
        <taxon>Fungi</taxon>
        <taxon>Dikarya</taxon>
        <taxon>Basidiomycota</taxon>
        <taxon>Agaricomycotina</taxon>
        <taxon>Agaricomycetes</taxon>
        <taxon>Agaricomycetidae</taxon>
        <taxon>Agaricales</taxon>
        <taxon>Marasmiineae</taxon>
        <taxon>Marasmiaceae</taxon>
        <taxon>Moniliophthora</taxon>
    </lineage>
</organism>
<dbReference type="EMBL" id="AWSO01001227">
    <property type="protein sequence ID" value="ESK84784.1"/>
    <property type="molecule type" value="Genomic_DNA"/>
</dbReference>
<feature type="region of interest" description="Disordered" evidence="2">
    <location>
        <begin position="291"/>
        <end position="380"/>
    </location>
</feature>
<evidence type="ECO:0000256" key="2">
    <source>
        <dbReference type="SAM" id="MobiDB-lite"/>
    </source>
</evidence>
<evidence type="ECO:0000313" key="3">
    <source>
        <dbReference type="EMBL" id="ESK84784.1"/>
    </source>
</evidence>
<reference evidence="3 4" key="1">
    <citation type="journal article" date="2014" name="BMC Genomics">
        <title>Genome and secretome analysis of the hemibiotrophic fungal pathogen, Moniliophthora roreri, which causes frosty pod rot disease of cacao: mechanisms of the biotrophic and necrotrophic phases.</title>
        <authorList>
            <person name="Meinhardt L.W."/>
            <person name="Costa G.G.L."/>
            <person name="Thomazella D.P.T."/>
            <person name="Teixeira P.J.P.L."/>
            <person name="Carazzolle M.F."/>
            <person name="Schuster S.C."/>
            <person name="Carlson J.E."/>
            <person name="Guiltinan M.J."/>
            <person name="Mieczkowski P."/>
            <person name="Farmer A."/>
            <person name="Ramaraj T."/>
            <person name="Crozier J."/>
            <person name="Davis R.E."/>
            <person name="Shao J."/>
            <person name="Melnick R.L."/>
            <person name="Pereira G.A.G."/>
            <person name="Bailey B.A."/>
        </authorList>
    </citation>
    <scope>NUCLEOTIDE SEQUENCE [LARGE SCALE GENOMIC DNA]</scope>
    <source>
        <strain evidence="3 4">MCA 2997</strain>
    </source>
</reference>
<dbReference type="STRING" id="1381753.V2XZF5"/>
<dbReference type="Proteomes" id="UP000017559">
    <property type="component" value="Unassembled WGS sequence"/>
</dbReference>
<keyword evidence="4" id="KW-1185">Reference proteome</keyword>
<name>V2XZF5_MONRO</name>
<feature type="region of interest" description="Disordered" evidence="2">
    <location>
        <begin position="393"/>
        <end position="436"/>
    </location>
</feature>
<feature type="region of interest" description="Disordered" evidence="2">
    <location>
        <begin position="1"/>
        <end position="21"/>
    </location>
</feature>
<feature type="region of interest" description="Disordered" evidence="2">
    <location>
        <begin position="1208"/>
        <end position="1245"/>
    </location>
</feature>
<evidence type="ECO:0000313" key="4">
    <source>
        <dbReference type="Proteomes" id="UP000017559"/>
    </source>
</evidence>
<evidence type="ECO:0000256" key="1">
    <source>
        <dbReference type="SAM" id="Coils"/>
    </source>
</evidence>
<feature type="compositionally biased region" description="Low complexity" evidence="2">
    <location>
        <begin position="10"/>
        <end position="21"/>
    </location>
</feature>